<comment type="caution">
    <text evidence="12">The sequence shown here is derived from an EMBL/GenBank/DDBJ whole genome shotgun (WGS) entry which is preliminary data.</text>
</comment>
<evidence type="ECO:0000256" key="5">
    <source>
        <dbReference type="ARBA" id="ARBA00022519"/>
    </source>
</evidence>
<dbReference type="InterPro" id="IPR011701">
    <property type="entry name" value="MFS"/>
</dbReference>
<evidence type="ECO:0000256" key="6">
    <source>
        <dbReference type="ARBA" id="ARBA00022692"/>
    </source>
</evidence>
<dbReference type="GO" id="GO:1990961">
    <property type="term" value="P:xenobiotic detoxification by transmembrane export across the plasma membrane"/>
    <property type="evidence" value="ECO:0007669"/>
    <property type="project" value="UniProtKB-ARBA"/>
</dbReference>
<sequence>MAQPPHVSQQAPQQAPPQPPAHPPLSGVPLVLATISLSLATFMNVLDTTIANVALTPIAGDLGVSPSQGTWIITSFAVSSAISVPLTGWLTQRLGALRLFLMSTFLFTVASVLCGLSQSLNMLVAARVLQGMVSGPMIPLCQALLLQCYPKEKAGLALAFWGMTATIAPVMGPILGGWLTDNWSWPWIFYINIPVGLISIWLTAAMLRGRETPTRRVSVDYVGLLLLVIWVGATQIMLDRGKELDWFNSVDVIILAVVAVIGFTFFLIWELTEEHPIVDLSLFAQRNFAAGCLALTLGYSTFFGTLVLIPMWLQRTMGYTATWAGLVTAPIGILALILSPILGRMMGTVDPRWFATISFIVMALCNFWRATFSPDVDALTIANTHLWQGIAMATFFIPLTAIILSGLEPHRIPSASGLFNFLRLMAAAFAASLWTTGWENGATRHHAYLTEHVTVASTETTQVLDNAQALGLSPEQALALVNARIITPQAQLLSILDMFWLAGGLFVILIAAIWLSRPARAPRR</sequence>
<feature type="transmembrane region" description="Helical" evidence="10">
    <location>
        <begin position="250"/>
        <end position="269"/>
    </location>
</feature>
<feature type="transmembrane region" description="Helical" evidence="10">
    <location>
        <begin position="498"/>
        <end position="515"/>
    </location>
</feature>
<feature type="transmembrane region" description="Helical" evidence="10">
    <location>
        <begin position="97"/>
        <end position="118"/>
    </location>
</feature>
<evidence type="ECO:0000313" key="12">
    <source>
        <dbReference type="EMBL" id="KAA5603801.1"/>
    </source>
</evidence>
<dbReference type="Pfam" id="PF07690">
    <property type="entry name" value="MFS_1"/>
    <property type="match status" value="1"/>
</dbReference>
<evidence type="ECO:0000256" key="9">
    <source>
        <dbReference type="SAM" id="MobiDB-lite"/>
    </source>
</evidence>
<proteinExistence type="inferred from homology"/>
<keyword evidence="13" id="KW-1185">Reference proteome</keyword>
<feature type="transmembrane region" description="Helical" evidence="10">
    <location>
        <begin position="71"/>
        <end position="90"/>
    </location>
</feature>
<dbReference type="GO" id="GO:0005886">
    <property type="term" value="C:plasma membrane"/>
    <property type="evidence" value="ECO:0007669"/>
    <property type="project" value="UniProtKB-SubCell"/>
</dbReference>
<dbReference type="InterPro" id="IPR036259">
    <property type="entry name" value="MFS_trans_sf"/>
</dbReference>
<keyword evidence="6 10" id="KW-0812">Transmembrane</keyword>
<evidence type="ECO:0000256" key="1">
    <source>
        <dbReference type="ARBA" id="ARBA00004429"/>
    </source>
</evidence>
<evidence type="ECO:0000256" key="4">
    <source>
        <dbReference type="ARBA" id="ARBA00022475"/>
    </source>
</evidence>
<feature type="transmembrane region" description="Helical" evidence="10">
    <location>
        <begin position="124"/>
        <end position="146"/>
    </location>
</feature>
<dbReference type="FunFam" id="1.20.1720.10:FF:000002">
    <property type="entry name" value="Multidrug resistance protein B"/>
    <property type="match status" value="1"/>
</dbReference>
<evidence type="ECO:0000256" key="7">
    <source>
        <dbReference type="ARBA" id="ARBA00022989"/>
    </source>
</evidence>
<dbReference type="InterPro" id="IPR020846">
    <property type="entry name" value="MFS_dom"/>
</dbReference>
<evidence type="ECO:0000256" key="2">
    <source>
        <dbReference type="ARBA" id="ARBA00008537"/>
    </source>
</evidence>
<dbReference type="EMBL" id="VWPJ01000030">
    <property type="protein sequence ID" value="KAA5603801.1"/>
    <property type="molecule type" value="Genomic_DNA"/>
</dbReference>
<comment type="subcellular location">
    <subcellularLocation>
        <location evidence="1">Cell inner membrane</location>
        <topology evidence="1">Multi-pass membrane protein</topology>
    </subcellularLocation>
</comment>
<evidence type="ECO:0000259" key="11">
    <source>
        <dbReference type="PROSITE" id="PS50850"/>
    </source>
</evidence>
<evidence type="ECO:0000256" key="3">
    <source>
        <dbReference type="ARBA" id="ARBA00022448"/>
    </source>
</evidence>
<feature type="transmembrane region" description="Helical" evidence="10">
    <location>
        <begin position="319"/>
        <end position="341"/>
    </location>
</feature>
<dbReference type="Gene3D" id="1.20.1720.10">
    <property type="entry name" value="Multidrug resistance protein D"/>
    <property type="match status" value="1"/>
</dbReference>
<dbReference type="PANTHER" id="PTHR42718:SF9">
    <property type="entry name" value="MAJOR FACILITATOR SUPERFAMILY MULTIDRUG TRANSPORTER MFSC"/>
    <property type="match status" value="1"/>
</dbReference>
<accession>A0A5M6I6C4</accession>
<dbReference type="PANTHER" id="PTHR42718">
    <property type="entry name" value="MAJOR FACILITATOR SUPERFAMILY MULTIDRUG TRANSPORTER MFSC"/>
    <property type="match status" value="1"/>
</dbReference>
<reference evidence="12 13" key="1">
    <citation type="submission" date="2019-09" db="EMBL/GenBank/DDBJ databases">
        <title>Genome sequence of Roseospira marina, one of the more divergent members of the non-sulfur purple photosynthetic bacterial family, the Rhodospirillaceae.</title>
        <authorList>
            <person name="Meyer T."/>
            <person name="Kyndt J."/>
        </authorList>
    </citation>
    <scope>NUCLEOTIDE SEQUENCE [LARGE SCALE GENOMIC DNA]</scope>
    <source>
        <strain evidence="12 13">DSM 15113</strain>
    </source>
</reference>
<keyword evidence="7 10" id="KW-1133">Transmembrane helix</keyword>
<dbReference type="AlphaFoldDB" id="A0A5M6I6C4"/>
<feature type="transmembrane region" description="Helical" evidence="10">
    <location>
        <begin position="417"/>
        <end position="435"/>
    </location>
</feature>
<comment type="similarity">
    <text evidence="2">Belongs to the major facilitator superfamily. EmrB family.</text>
</comment>
<dbReference type="SUPFAM" id="SSF103473">
    <property type="entry name" value="MFS general substrate transporter"/>
    <property type="match status" value="1"/>
</dbReference>
<dbReference type="NCBIfam" id="TIGR00711">
    <property type="entry name" value="efflux_EmrB"/>
    <property type="match status" value="1"/>
</dbReference>
<feature type="compositionally biased region" description="Low complexity" evidence="9">
    <location>
        <begin position="1"/>
        <end position="13"/>
    </location>
</feature>
<dbReference type="GO" id="GO:0015721">
    <property type="term" value="P:bile acid and bile salt transport"/>
    <property type="evidence" value="ECO:0007669"/>
    <property type="project" value="UniProtKB-ARBA"/>
</dbReference>
<dbReference type="InterPro" id="IPR004638">
    <property type="entry name" value="EmrB-like"/>
</dbReference>
<dbReference type="RefSeq" id="WP_150064025.1">
    <property type="nucleotide sequence ID" value="NZ_JACHII010000028.1"/>
</dbReference>
<feature type="transmembrane region" description="Helical" evidence="10">
    <location>
        <begin position="185"/>
        <end position="207"/>
    </location>
</feature>
<feature type="transmembrane region" description="Helical" evidence="10">
    <location>
        <begin position="353"/>
        <end position="371"/>
    </location>
</feature>
<keyword evidence="8 10" id="KW-0472">Membrane</keyword>
<dbReference type="Gene3D" id="1.20.1250.20">
    <property type="entry name" value="MFS general substrate transporter like domains"/>
    <property type="match status" value="1"/>
</dbReference>
<dbReference type="GO" id="GO:0022857">
    <property type="term" value="F:transmembrane transporter activity"/>
    <property type="evidence" value="ECO:0007669"/>
    <property type="project" value="InterPro"/>
</dbReference>
<protein>
    <submittedName>
        <fullName evidence="12">DHA2 family efflux MFS transporter permease subunit</fullName>
    </submittedName>
</protein>
<feature type="domain" description="Major facilitator superfamily (MFS) profile" evidence="11">
    <location>
        <begin position="33"/>
        <end position="521"/>
    </location>
</feature>
<feature type="transmembrane region" description="Helical" evidence="10">
    <location>
        <begin position="386"/>
        <end position="405"/>
    </location>
</feature>
<name>A0A5M6I6C4_9PROT</name>
<dbReference type="Proteomes" id="UP000324065">
    <property type="component" value="Unassembled WGS sequence"/>
</dbReference>
<feature type="transmembrane region" description="Helical" evidence="10">
    <location>
        <begin position="290"/>
        <end position="313"/>
    </location>
</feature>
<feature type="transmembrane region" description="Helical" evidence="10">
    <location>
        <begin position="219"/>
        <end position="238"/>
    </location>
</feature>
<dbReference type="PROSITE" id="PS50850">
    <property type="entry name" value="MFS"/>
    <property type="match status" value="1"/>
</dbReference>
<keyword evidence="5" id="KW-0997">Cell inner membrane</keyword>
<feature type="region of interest" description="Disordered" evidence="9">
    <location>
        <begin position="1"/>
        <end position="22"/>
    </location>
</feature>
<gene>
    <name evidence="12" type="ORF">F1188_18955</name>
</gene>
<keyword evidence="3" id="KW-0813">Transport</keyword>
<dbReference type="OrthoDB" id="9771737at2"/>
<organism evidence="12 13">
    <name type="scientific">Roseospira marina</name>
    <dbReference type="NCBI Taxonomy" id="140057"/>
    <lineage>
        <taxon>Bacteria</taxon>
        <taxon>Pseudomonadati</taxon>
        <taxon>Pseudomonadota</taxon>
        <taxon>Alphaproteobacteria</taxon>
        <taxon>Rhodospirillales</taxon>
        <taxon>Rhodospirillaceae</taxon>
        <taxon>Roseospira</taxon>
    </lineage>
</organism>
<dbReference type="CDD" id="cd17503">
    <property type="entry name" value="MFS_LmrB_MDR_like"/>
    <property type="match status" value="1"/>
</dbReference>
<evidence type="ECO:0000256" key="8">
    <source>
        <dbReference type="ARBA" id="ARBA00023136"/>
    </source>
</evidence>
<evidence type="ECO:0000256" key="10">
    <source>
        <dbReference type="SAM" id="Phobius"/>
    </source>
</evidence>
<feature type="transmembrane region" description="Helical" evidence="10">
    <location>
        <begin position="158"/>
        <end position="179"/>
    </location>
</feature>
<keyword evidence="4" id="KW-1003">Cell membrane</keyword>
<evidence type="ECO:0000313" key="13">
    <source>
        <dbReference type="Proteomes" id="UP000324065"/>
    </source>
</evidence>